<accession>A0ABW8ULK2</accession>
<dbReference type="InterPro" id="IPR023214">
    <property type="entry name" value="HAD_sf"/>
</dbReference>
<dbReference type="NCBIfam" id="TIGR00099">
    <property type="entry name" value="Cof-subfamily"/>
    <property type="match status" value="1"/>
</dbReference>
<dbReference type="CDD" id="cd07516">
    <property type="entry name" value="HAD_Pase"/>
    <property type="match status" value="1"/>
</dbReference>
<dbReference type="SUPFAM" id="SSF56784">
    <property type="entry name" value="HAD-like"/>
    <property type="match status" value="1"/>
</dbReference>
<dbReference type="InterPro" id="IPR000150">
    <property type="entry name" value="Cof"/>
</dbReference>
<organism evidence="1 2">
    <name type="scientific">Marinilactibacillus psychrotolerans</name>
    <dbReference type="NCBI Taxonomy" id="191770"/>
    <lineage>
        <taxon>Bacteria</taxon>
        <taxon>Bacillati</taxon>
        <taxon>Bacillota</taxon>
        <taxon>Bacilli</taxon>
        <taxon>Lactobacillales</taxon>
        <taxon>Carnobacteriaceae</taxon>
        <taxon>Marinilactibacillus</taxon>
    </lineage>
</organism>
<dbReference type="InterPro" id="IPR006379">
    <property type="entry name" value="HAD-SF_hydro_IIB"/>
</dbReference>
<keyword evidence="2" id="KW-1185">Reference proteome</keyword>
<dbReference type="InterPro" id="IPR036412">
    <property type="entry name" value="HAD-like_sf"/>
</dbReference>
<dbReference type="Gene3D" id="3.40.50.1000">
    <property type="entry name" value="HAD superfamily/HAD-like"/>
    <property type="match status" value="1"/>
</dbReference>
<dbReference type="Pfam" id="PF08282">
    <property type="entry name" value="Hydrolase_3"/>
    <property type="match status" value="1"/>
</dbReference>
<dbReference type="SFLD" id="SFLDG01140">
    <property type="entry name" value="C2.B:_Phosphomannomutase_and_P"/>
    <property type="match status" value="1"/>
</dbReference>
<dbReference type="PANTHER" id="PTHR10000:SF23">
    <property type="entry name" value="5-AMINO-6-(5-PHOSPHO-D-RIBITYLAMINO)URACIL PHOSPHATASE YITU"/>
    <property type="match status" value="1"/>
</dbReference>
<sequence length="274" mass="31121">MNRKLIALDLDGTTLNDTQQITLETQEVLNKLRKEGHIISIVTGRPYRNSYYYYNQLKMDTPIVNFNGAWCHNPSDKKWEHGYHKTLSKDLAISMLSLKDDPEVQLIAAESRDGIYVHGDFIPYPDYFPEGIEVSRQLTSETLLVDPTSVEVFTNTQLNQPIIEERIIKNYGNAVEVRTWGGLSPCLEVVAAGVQKAMGVERIASYYNINQKDIIAFGDEENDYEMIQYAGEGIVMKNGNERLKAIANDLTAVTNHENGLAEYLTRYFKLVSDE</sequence>
<protein>
    <submittedName>
        <fullName evidence="1">Cof-type HAD-IIB family hydrolase</fullName>
        <ecNumber evidence="1">3.1.3.-</ecNumber>
    </submittedName>
</protein>
<dbReference type="RefSeq" id="WP_407141984.1">
    <property type="nucleotide sequence ID" value="NZ_JBGQQI010000004.1"/>
</dbReference>
<dbReference type="Gene3D" id="3.30.1240.10">
    <property type="match status" value="1"/>
</dbReference>
<dbReference type="Proteomes" id="UP001625374">
    <property type="component" value="Unassembled WGS sequence"/>
</dbReference>
<gene>
    <name evidence="1" type="ORF">ACEN37_03000</name>
</gene>
<dbReference type="PANTHER" id="PTHR10000">
    <property type="entry name" value="PHOSPHOSERINE PHOSPHATASE"/>
    <property type="match status" value="1"/>
</dbReference>
<dbReference type="EC" id="3.1.3.-" evidence="1"/>
<dbReference type="SFLD" id="SFLDS00003">
    <property type="entry name" value="Haloacid_Dehalogenase"/>
    <property type="match status" value="1"/>
</dbReference>
<dbReference type="EMBL" id="JBGQQK010000005">
    <property type="protein sequence ID" value="MFL2102214.1"/>
    <property type="molecule type" value="Genomic_DNA"/>
</dbReference>
<keyword evidence="1" id="KW-0378">Hydrolase</keyword>
<evidence type="ECO:0000313" key="1">
    <source>
        <dbReference type="EMBL" id="MFL2102214.1"/>
    </source>
</evidence>
<reference evidence="1 2" key="1">
    <citation type="submission" date="2024-08" db="EMBL/GenBank/DDBJ databases">
        <authorList>
            <person name="Arias E."/>
        </authorList>
    </citation>
    <scope>NUCLEOTIDE SEQUENCE [LARGE SCALE GENOMIC DNA]</scope>
    <source>
        <strain evidence="1 2">FAM 24106</strain>
    </source>
</reference>
<comment type="caution">
    <text evidence="1">The sequence shown here is derived from an EMBL/GenBank/DDBJ whole genome shotgun (WGS) entry which is preliminary data.</text>
</comment>
<dbReference type="NCBIfam" id="TIGR01484">
    <property type="entry name" value="HAD-SF-IIB"/>
    <property type="match status" value="1"/>
</dbReference>
<dbReference type="GO" id="GO:0016787">
    <property type="term" value="F:hydrolase activity"/>
    <property type="evidence" value="ECO:0007669"/>
    <property type="project" value="UniProtKB-KW"/>
</dbReference>
<proteinExistence type="predicted"/>
<evidence type="ECO:0000313" key="2">
    <source>
        <dbReference type="Proteomes" id="UP001625374"/>
    </source>
</evidence>
<name>A0ABW8ULK2_9LACT</name>